<accession>A0A7R9MRK9</accession>
<dbReference type="InterPro" id="IPR006439">
    <property type="entry name" value="HAD-SF_hydro_IA"/>
</dbReference>
<evidence type="ECO:0000313" key="2">
    <source>
        <dbReference type="Proteomes" id="UP000728032"/>
    </source>
</evidence>
<proteinExistence type="predicted"/>
<dbReference type="OrthoDB" id="6762819at2759"/>
<gene>
    <name evidence="1" type="ORF">ONB1V03_LOCUS20932</name>
</gene>
<dbReference type="NCBIfam" id="TIGR01509">
    <property type="entry name" value="HAD-SF-IA-v3"/>
    <property type="match status" value="1"/>
</dbReference>
<dbReference type="Proteomes" id="UP000728032">
    <property type="component" value="Unassembled WGS sequence"/>
</dbReference>
<dbReference type="InterPro" id="IPR023214">
    <property type="entry name" value="HAD_sf"/>
</dbReference>
<dbReference type="EMBL" id="OC952731">
    <property type="protein sequence ID" value="CAD7664374.1"/>
    <property type="molecule type" value="Genomic_DNA"/>
</dbReference>
<sequence>MPGAQRVVDYFAANDIPMAIATGNDRHSYDGNRQRFDPFFDHFSHAVLSGEKSENINPKPDPDIYLRAYQRFTPKPDSAANVLVFEDNEVGVEAAAGAGMPCVLVVDQRLNSQKESNFATL</sequence>
<evidence type="ECO:0000313" key="1">
    <source>
        <dbReference type="EMBL" id="CAD7664374.1"/>
    </source>
</evidence>
<protein>
    <submittedName>
        <fullName evidence="1">Uncharacterized protein</fullName>
    </submittedName>
</protein>
<dbReference type="EMBL" id="CAJPVJ010037906">
    <property type="protein sequence ID" value="CAG2181511.1"/>
    <property type="molecule type" value="Genomic_DNA"/>
</dbReference>
<feature type="non-terminal residue" evidence="1">
    <location>
        <position position="121"/>
    </location>
</feature>
<dbReference type="SUPFAM" id="SSF56784">
    <property type="entry name" value="HAD-like"/>
    <property type="match status" value="1"/>
</dbReference>
<reference evidence="1" key="1">
    <citation type="submission" date="2020-11" db="EMBL/GenBank/DDBJ databases">
        <authorList>
            <person name="Tran Van P."/>
        </authorList>
    </citation>
    <scope>NUCLEOTIDE SEQUENCE</scope>
</reference>
<dbReference type="InterPro" id="IPR036412">
    <property type="entry name" value="HAD-like_sf"/>
</dbReference>
<dbReference type="AlphaFoldDB" id="A0A7R9MRK9"/>
<dbReference type="GO" id="GO:0016791">
    <property type="term" value="F:phosphatase activity"/>
    <property type="evidence" value="ECO:0007669"/>
    <property type="project" value="TreeGrafter"/>
</dbReference>
<name>A0A7R9MRK9_9ACAR</name>
<dbReference type="PANTHER" id="PTHR18901:SF38">
    <property type="entry name" value="PSEUDOURIDINE-5'-PHOSPHATASE"/>
    <property type="match status" value="1"/>
</dbReference>
<dbReference type="PANTHER" id="PTHR18901">
    <property type="entry name" value="2-DEOXYGLUCOSE-6-PHOSPHATE PHOSPHATASE 2"/>
    <property type="match status" value="1"/>
</dbReference>
<keyword evidence="2" id="KW-1185">Reference proteome</keyword>
<dbReference type="Gene3D" id="3.40.50.1000">
    <property type="entry name" value="HAD superfamily/HAD-like"/>
    <property type="match status" value="1"/>
</dbReference>
<organism evidence="1">
    <name type="scientific">Oppiella nova</name>
    <dbReference type="NCBI Taxonomy" id="334625"/>
    <lineage>
        <taxon>Eukaryota</taxon>
        <taxon>Metazoa</taxon>
        <taxon>Ecdysozoa</taxon>
        <taxon>Arthropoda</taxon>
        <taxon>Chelicerata</taxon>
        <taxon>Arachnida</taxon>
        <taxon>Acari</taxon>
        <taxon>Acariformes</taxon>
        <taxon>Sarcoptiformes</taxon>
        <taxon>Oribatida</taxon>
        <taxon>Brachypylina</taxon>
        <taxon>Oppioidea</taxon>
        <taxon>Oppiidae</taxon>
        <taxon>Oppiella</taxon>
    </lineage>
</organism>
<dbReference type="Pfam" id="PF00702">
    <property type="entry name" value="Hydrolase"/>
    <property type="match status" value="1"/>
</dbReference>